<feature type="transmembrane region" description="Helical" evidence="8">
    <location>
        <begin position="490"/>
        <end position="506"/>
    </location>
</feature>
<evidence type="ECO:0000256" key="5">
    <source>
        <dbReference type="ARBA" id="ARBA00022989"/>
    </source>
</evidence>
<feature type="transmembrane region" description="Helical" evidence="8">
    <location>
        <begin position="168"/>
        <end position="189"/>
    </location>
</feature>
<dbReference type="InterPro" id="IPR036259">
    <property type="entry name" value="MFS_trans_sf"/>
</dbReference>
<dbReference type="GO" id="GO:0005351">
    <property type="term" value="F:carbohydrate:proton symporter activity"/>
    <property type="evidence" value="ECO:0007669"/>
    <property type="project" value="TreeGrafter"/>
</dbReference>
<dbReference type="AlphaFoldDB" id="A0A8H7TKF5"/>
<feature type="transmembrane region" description="Helical" evidence="8">
    <location>
        <begin position="357"/>
        <end position="378"/>
    </location>
</feature>
<dbReference type="PANTHER" id="PTHR48022:SF83">
    <property type="entry name" value="MAJOR FACILITATOR SUPERFAMILY (MFS) PROFILE DOMAIN-CONTAINING PROTEIN"/>
    <property type="match status" value="1"/>
</dbReference>
<dbReference type="OrthoDB" id="6612291at2759"/>
<dbReference type="InterPro" id="IPR050360">
    <property type="entry name" value="MFS_Sugar_Transporters"/>
</dbReference>
<feature type="transmembrane region" description="Helical" evidence="8">
    <location>
        <begin position="143"/>
        <end position="162"/>
    </location>
</feature>
<gene>
    <name evidence="10" type="ORF">IFR04_005571</name>
</gene>
<dbReference type="InterPro" id="IPR005828">
    <property type="entry name" value="MFS_sugar_transport-like"/>
</dbReference>
<keyword evidence="11" id="KW-1185">Reference proteome</keyword>
<dbReference type="Pfam" id="PF00083">
    <property type="entry name" value="Sugar_tr"/>
    <property type="match status" value="1"/>
</dbReference>
<keyword evidence="5 8" id="KW-1133">Transmembrane helix</keyword>
<protein>
    <recommendedName>
        <fullName evidence="9">Major facilitator superfamily (MFS) profile domain-containing protein</fullName>
    </recommendedName>
</protein>
<feature type="transmembrane region" description="Helical" evidence="8">
    <location>
        <begin position="323"/>
        <end position="345"/>
    </location>
</feature>
<evidence type="ECO:0000256" key="2">
    <source>
        <dbReference type="ARBA" id="ARBA00010992"/>
    </source>
</evidence>
<name>A0A8H7TKF5_9HELO</name>
<accession>A0A8H7TKF5</accession>
<feature type="transmembrane region" description="Helical" evidence="8">
    <location>
        <begin position="425"/>
        <end position="449"/>
    </location>
</feature>
<feature type="transmembrane region" description="Helical" evidence="8">
    <location>
        <begin position="461"/>
        <end position="478"/>
    </location>
</feature>
<feature type="transmembrane region" description="Helical" evidence="8">
    <location>
        <begin position="201"/>
        <end position="221"/>
    </location>
</feature>
<feature type="domain" description="Major facilitator superfamily (MFS) profile" evidence="9">
    <location>
        <begin position="66"/>
        <end position="512"/>
    </location>
</feature>
<dbReference type="Gene3D" id="1.20.1250.20">
    <property type="entry name" value="MFS general substrate transporter like domains"/>
    <property type="match status" value="1"/>
</dbReference>
<sequence length="542" mass="60692">MAHDTPEPVATVPDTTIEKAPHVHHDEHTLDMSGKMLDDEARLATAIEHNATVWQSIKTYRKAVFWSVIVSASIIMEGYDTTLIGSFFAYPAFKKKYGHYSGEEYGYQLSAPWQTGLQDIQAVGNIIGALGNGYFTHKYGHRIVMLVSLVMMTAFIFVTFFAPNVETLLVGAFLCSIPWGTFATMGPAYAMEVCPLVLRGYLAAFVNLCWAIGQLLSAAILKALVNNKTQWSYRIPFGLQWIWVLPLFTAAWFCPESPWHLVRKNRLEEAEHSLKRLSQKSDNVDHKAAIALMVHTTRLEEQEELGTSYWDCFKGTNLRRTEIACFAFLSQITNGGAFAYSPTYFFEQAGIDADVSYSIGLGGTGIAFCGTVISWFIMNRIGRRPIFLTGFLCMVSCLFIIGILACVPGVDNSKSIKYVQASLCLVWLGSYSMTVGPIVYTIVAEIGATRLRTKTVVLGRSTYYVGNIIGGVLQPYMMNPTKWNFKGKTAFFWASLATITTVWAWFRLPETKDRTFEELDVMFMKGIPARKFAKADLEHEEL</sequence>
<comment type="similarity">
    <text evidence="2 7">Belongs to the major facilitator superfamily. Sugar transporter (TC 2.A.1.1) family.</text>
</comment>
<keyword evidence="4 8" id="KW-0812">Transmembrane</keyword>
<evidence type="ECO:0000259" key="9">
    <source>
        <dbReference type="PROSITE" id="PS50850"/>
    </source>
</evidence>
<dbReference type="SUPFAM" id="SSF103473">
    <property type="entry name" value="MFS general substrate transporter"/>
    <property type="match status" value="1"/>
</dbReference>
<dbReference type="Proteomes" id="UP000664132">
    <property type="component" value="Unassembled WGS sequence"/>
</dbReference>
<dbReference type="PROSITE" id="PS50850">
    <property type="entry name" value="MFS"/>
    <property type="match status" value="1"/>
</dbReference>
<evidence type="ECO:0000256" key="8">
    <source>
        <dbReference type="SAM" id="Phobius"/>
    </source>
</evidence>
<dbReference type="EMBL" id="JAFJYH010000068">
    <property type="protein sequence ID" value="KAG4421269.1"/>
    <property type="molecule type" value="Genomic_DNA"/>
</dbReference>
<feature type="transmembrane region" description="Helical" evidence="8">
    <location>
        <begin position="63"/>
        <end position="90"/>
    </location>
</feature>
<comment type="subcellular location">
    <subcellularLocation>
        <location evidence="1">Membrane</location>
        <topology evidence="1">Multi-pass membrane protein</topology>
    </subcellularLocation>
</comment>
<dbReference type="InterPro" id="IPR003663">
    <property type="entry name" value="Sugar/inositol_transpt"/>
</dbReference>
<dbReference type="InterPro" id="IPR020846">
    <property type="entry name" value="MFS_dom"/>
</dbReference>
<evidence type="ECO:0000313" key="11">
    <source>
        <dbReference type="Proteomes" id="UP000664132"/>
    </source>
</evidence>
<proteinExistence type="inferred from homology"/>
<dbReference type="FunFam" id="1.20.1250.20:FF:000078">
    <property type="entry name" value="MFS maltose transporter, putative"/>
    <property type="match status" value="1"/>
</dbReference>
<evidence type="ECO:0000256" key="6">
    <source>
        <dbReference type="ARBA" id="ARBA00023136"/>
    </source>
</evidence>
<comment type="caution">
    <text evidence="10">The sequence shown here is derived from an EMBL/GenBank/DDBJ whole genome shotgun (WGS) entry which is preliminary data.</text>
</comment>
<evidence type="ECO:0000256" key="4">
    <source>
        <dbReference type="ARBA" id="ARBA00022692"/>
    </source>
</evidence>
<keyword evidence="6 8" id="KW-0472">Membrane</keyword>
<keyword evidence="3 7" id="KW-0813">Transport</keyword>
<evidence type="ECO:0000256" key="3">
    <source>
        <dbReference type="ARBA" id="ARBA00022448"/>
    </source>
</evidence>
<dbReference type="PANTHER" id="PTHR48022">
    <property type="entry name" value="PLASTIDIC GLUCOSE TRANSPORTER 4"/>
    <property type="match status" value="1"/>
</dbReference>
<dbReference type="GO" id="GO:0016020">
    <property type="term" value="C:membrane"/>
    <property type="evidence" value="ECO:0007669"/>
    <property type="project" value="UniProtKB-SubCell"/>
</dbReference>
<dbReference type="NCBIfam" id="TIGR00879">
    <property type="entry name" value="SP"/>
    <property type="match status" value="1"/>
</dbReference>
<evidence type="ECO:0000256" key="7">
    <source>
        <dbReference type="RuleBase" id="RU003346"/>
    </source>
</evidence>
<reference evidence="10" key="1">
    <citation type="submission" date="2021-02" db="EMBL/GenBank/DDBJ databases">
        <title>Genome sequence Cadophora malorum strain M34.</title>
        <authorList>
            <person name="Stefanovic E."/>
            <person name="Vu D."/>
            <person name="Scully C."/>
            <person name="Dijksterhuis J."/>
            <person name="Roader J."/>
            <person name="Houbraken J."/>
        </authorList>
    </citation>
    <scope>NUCLEOTIDE SEQUENCE</scope>
    <source>
        <strain evidence="10">M34</strain>
    </source>
</reference>
<evidence type="ECO:0000313" key="10">
    <source>
        <dbReference type="EMBL" id="KAG4421269.1"/>
    </source>
</evidence>
<evidence type="ECO:0000256" key="1">
    <source>
        <dbReference type="ARBA" id="ARBA00004141"/>
    </source>
</evidence>
<organism evidence="10 11">
    <name type="scientific">Cadophora malorum</name>
    <dbReference type="NCBI Taxonomy" id="108018"/>
    <lineage>
        <taxon>Eukaryota</taxon>
        <taxon>Fungi</taxon>
        <taxon>Dikarya</taxon>
        <taxon>Ascomycota</taxon>
        <taxon>Pezizomycotina</taxon>
        <taxon>Leotiomycetes</taxon>
        <taxon>Helotiales</taxon>
        <taxon>Ploettnerulaceae</taxon>
        <taxon>Cadophora</taxon>
    </lineage>
</organism>
<feature type="transmembrane region" description="Helical" evidence="8">
    <location>
        <begin position="385"/>
        <end position="405"/>
    </location>
</feature>